<dbReference type="AlphaFoldDB" id="D5EG58"/>
<dbReference type="eggNOG" id="COG2919">
    <property type="taxonomic scope" value="Bacteria"/>
</dbReference>
<dbReference type="EMBL" id="CP001997">
    <property type="protein sequence ID" value="ADE57540.1"/>
    <property type="molecule type" value="Genomic_DNA"/>
</dbReference>
<evidence type="ECO:0008006" key="4">
    <source>
        <dbReference type="Google" id="ProtNLM"/>
    </source>
</evidence>
<keyword evidence="1" id="KW-0812">Transmembrane</keyword>
<sequence>MPRLRWVLLTVVLFLITAIMGTAYIVELRDIRRLSVLVDTRMNYLMEKSRTIQECREKIEFYKTQEGMAHLARDQYNLVFPGERIYRIVVTSDDTLPENKQ</sequence>
<dbReference type="KEGG" id="aco:Amico_1423"/>
<reference evidence="2 3" key="1">
    <citation type="journal article" date="2010" name="Stand. Genomic Sci.">
        <title>Complete genome sequence of Aminobacterium colombiense type strain (ALA-1).</title>
        <authorList>
            <person name="Chertkov O."/>
            <person name="Sikorski J."/>
            <person name="Brambilla E."/>
            <person name="Lapidus A."/>
            <person name="Copeland A."/>
            <person name="Glavina Del Rio T."/>
            <person name="Nolan M."/>
            <person name="Lucas S."/>
            <person name="Tice H."/>
            <person name="Cheng J.F."/>
            <person name="Han C."/>
            <person name="Detter J.C."/>
            <person name="Bruce D."/>
            <person name="Tapia R."/>
            <person name="Goodwin L."/>
            <person name="Pitluck S."/>
            <person name="Liolios K."/>
            <person name="Ivanova N."/>
            <person name="Mavromatis K."/>
            <person name="Ovchinnikova G."/>
            <person name="Pati A."/>
            <person name="Chen A."/>
            <person name="Palaniappan K."/>
            <person name="Land M."/>
            <person name="Hauser L."/>
            <person name="Chang Y.J."/>
            <person name="Jeffries C.D."/>
            <person name="Spring S."/>
            <person name="Rohde M."/>
            <person name="Goker M."/>
            <person name="Bristow J."/>
            <person name="Eisen J.A."/>
            <person name="Markowitz V."/>
            <person name="Hugenholtz P."/>
            <person name="Kyrpides N.C."/>
            <person name="Klenk H.P."/>
        </authorList>
    </citation>
    <scope>NUCLEOTIDE SEQUENCE [LARGE SCALE GENOMIC DNA]</scope>
    <source>
        <strain evidence="3">DSM 12261 / ALA-1</strain>
    </source>
</reference>
<keyword evidence="3" id="KW-1185">Reference proteome</keyword>
<keyword evidence="1" id="KW-0472">Membrane</keyword>
<dbReference type="RefSeq" id="WP_013048803.1">
    <property type="nucleotide sequence ID" value="NC_014011.1"/>
</dbReference>
<evidence type="ECO:0000313" key="3">
    <source>
        <dbReference type="Proteomes" id="UP000002366"/>
    </source>
</evidence>
<organism evidence="2 3">
    <name type="scientific">Aminobacterium colombiense (strain DSM 12261 / ALA-1)</name>
    <dbReference type="NCBI Taxonomy" id="572547"/>
    <lineage>
        <taxon>Bacteria</taxon>
        <taxon>Thermotogati</taxon>
        <taxon>Synergistota</taxon>
        <taxon>Synergistia</taxon>
        <taxon>Synergistales</taxon>
        <taxon>Aminobacteriaceae</taxon>
        <taxon>Aminobacterium</taxon>
    </lineage>
</organism>
<dbReference type="HOGENOM" id="CLU_179920_0_0_0"/>
<dbReference type="STRING" id="572547.Amico_1423"/>
<evidence type="ECO:0000313" key="2">
    <source>
        <dbReference type="EMBL" id="ADE57540.1"/>
    </source>
</evidence>
<gene>
    <name evidence="2" type="ordered locus">Amico_1423</name>
</gene>
<proteinExistence type="predicted"/>
<accession>D5EG58</accession>
<evidence type="ECO:0000256" key="1">
    <source>
        <dbReference type="SAM" id="Phobius"/>
    </source>
</evidence>
<dbReference type="Proteomes" id="UP000002366">
    <property type="component" value="Chromosome"/>
</dbReference>
<dbReference type="OrthoDB" id="6295at2"/>
<keyword evidence="1" id="KW-1133">Transmembrane helix</keyword>
<feature type="transmembrane region" description="Helical" evidence="1">
    <location>
        <begin position="6"/>
        <end position="26"/>
    </location>
</feature>
<name>D5EG58_AMICL</name>
<protein>
    <recommendedName>
        <fullName evidence="4">Septum formation initiator</fullName>
    </recommendedName>
</protein>